<evidence type="ECO:0000256" key="5">
    <source>
        <dbReference type="ARBA" id="ARBA00022801"/>
    </source>
</evidence>
<evidence type="ECO:0000256" key="3">
    <source>
        <dbReference type="ARBA" id="ARBA00022729"/>
    </source>
</evidence>
<dbReference type="OrthoDB" id="9758957at2"/>
<dbReference type="GO" id="GO:0008889">
    <property type="term" value="F:glycerophosphodiester phosphodiesterase activity"/>
    <property type="evidence" value="ECO:0007669"/>
    <property type="project" value="UniProtKB-EC"/>
</dbReference>
<accession>A0A4R8VD47</accession>
<comment type="caution">
    <text evidence="8">The sequence shown here is derived from an EMBL/GenBank/DDBJ whole genome shotgun (WGS) entry which is preliminary data.</text>
</comment>
<dbReference type="EC" id="3.1.4.46" evidence="2"/>
<dbReference type="SUPFAM" id="SSF51695">
    <property type="entry name" value="PLC-like phosphodiesterases"/>
    <property type="match status" value="1"/>
</dbReference>
<keyword evidence="3" id="KW-0732">Signal</keyword>
<dbReference type="GO" id="GO:0042597">
    <property type="term" value="C:periplasmic space"/>
    <property type="evidence" value="ECO:0007669"/>
    <property type="project" value="TreeGrafter"/>
</dbReference>
<proteinExistence type="inferred from homology"/>
<evidence type="ECO:0000256" key="1">
    <source>
        <dbReference type="ARBA" id="ARBA00007277"/>
    </source>
</evidence>
<dbReference type="PANTHER" id="PTHR43620:SF7">
    <property type="entry name" value="GLYCEROPHOSPHODIESTER PHOSPHODIESTERASE GDPD5-RELATED"/>
    <property type="match status" value="1"/>
</dbReference>
<sequence length="366" mass="39833">MQYFHSAESSRPQLSHRSISSRLSTAGIAYRCTVKNSASARPLVIAHRGASGYRPEHSLAAYDLALDLGADAVEPDIVATKDGILVLRHENEISGTTDVAAHPEFADRRTSKVIDGQKLTGWFTEDFTWQELRTLRVRERLPKLRSRAFDGEEGILRLTDLLDLLDDRGGAGMVAEIKHATYFESIGLPLDELFAAELSSAGWSSDPRLTVECFETTVLGRIRNRGVQAKYVFLLEAAGAPADQVAAHGSAAQPFSAYLTDGGLVALAASGLQGISVDKRMLLELDKAGNATGTTDLVQRAHAAGLDVYCWTLRAENQFLAKNLRRGVNARDYGDWLGEFQLLMRTGLDGVFSDQADLAIEARAAL</sequence>
<dbReference type="PANTHER" id="PTHR43620">
    <property type="entry name" value="GLYCEROPHOSPHORYL DIESTER PHOSPHODIESTERASE"/>
    <property type="match status" value="1"/>
</dbReference>
<gene>
    <name evidence="8" type="ORF">E3N84_06045</name>
</gene>
<evidence type="ECO:0000256" key="4">
    <source>
        <dbReference type="ARBA" id="ARBA00022798"/>
    </source>
</evidence>
<dbReference type="GO" id="GO:0006071">
    <property type="term" value="P:glycerol metabolic process"/>
    <property type="evidence" value="ECO:0007669"/>
    <property type="project" value="UniProtKB-KW"/>
</dbReference>
<dbReference type="EMBL" id="SOFI01000003">
    <property type="protein sequence ID" value="TFB80793.1"/>
    <property type="molecule type" value="Genomic_DNA"/>
</dbReference>
<evidence type="ECO:0000259" key="7">
    <source>
        <dbReference type="PROSITE" id="PS51704"/>
    </source>
</evidence>
<evidence type="ECO:0000313" key="8">
    <source>
        <dbReference type="EMBL" id="TFB80793.1"/>
    </source>
</evidence>
<organism evidence="8 9">
    <name type="scientific">Terrimesophilobacter mesophilus</name>
    <dbReference type="NCBI Taxonomy" id="433647"/>
    <lineage>
        <taxon>Bacteria</taxon>
        <taxon>Bacillati</taxon>
        <taxon>Actinomycetota</taxon>
        <taxon>Actinomycetes</taxon>
        <taxon>Micrococcales</taxon>
        <taxon>Microbacteriaceae</taxon>
        <taxon>Terrimesophilobacter</taxon>
    </lineage>
</organism>
<evidence type="ECO:0000313" key="9">
    <source>
        <dbReference type="Proteomes" id="UP000298488"/>
    </source>
</evidence>
<feature type="domain" description="GP-PDE" evidence="7">
    <location>
        <begin position="42"/>
        <end position="363"/>
    </location>
</feature>
<reference evidence="8 9" key="1">
    <citation type="submission" date="2019-03" db="EMBL/GenBank/DDBJ databases">
        <title>Genomics of glacier-inhabiting Cryobacterium strains.</title>
        <authorList>
            <person name="Liu Q."/>
            <person name="Xin Y.-H."/>
        </authorList>
    </citation>
    <scope>NUCLEOTIDE SEQUENCE [LARGE SCALE GENOMIC DNA]</scope>
    <source>
        <strain evidence="8 9">CGMCC 1.10440</strain>
    </source>
</reference>
<comment type="catalytic activity">
    <reaction evidence="6">
        <text>a sn-glycero-3-phosphodiester + H2O = an alcohol + sn-glycerol 3-phosphate + H(+)</text>
        <dbReference type="Rhea" id="RHEA:12969"/>
        <dbReference type="ChEBI" id="CHEBI:15377"/>
        <dbReference type="ChEBI" id="CHEBI:15378"/>
        <dbReference type="ChEBI" id="CHEBI:30879"/>
        <dbReference type="ChEBI" id="CHEBI:57597"/>
        <dbReference type="ChEBI" id="CHEBI:83408"/>
        <dbReference type="EC" id="3.1.4.46"/>
    </reaction>
</comment>
<evidence type="ECO:0000256" key="2">
    <source>
        <dbReference type="ARBA" id="ARBA00012247"/>
    </source>
</evidence>
<evidence type="ECO:0000256" key="6">
    <source>
        <dbReference type="ARBA" id="ARBA00047512"/>
    </source>
</evidence>
<dbReference type="AlphaFoldDB" id="A0A4R8VD47"/>
<comment type="similarity">
    <text evidence="1">Belongs to the glycerophosphoryl diester phosphodiesterase family.</text>
</comment>
<protein>
    <recommendedName>
        <fullName evidence="2">glycerophosphodiester phosphodiesterase</fullName>
        <ecNumber evidence="2">3.1.4.46</ecNumber>
    </recommendedName>
</protein>
<dbReference type="Pfam" id="PF03009">
    <property type="entry name" value="GDPD"/>
    <property type="match status" value="1"/>
</dbReference>
<dbReference type="InterPro" id="IPR030395">
    <property type="entry name" value="GP_PDE_dom"/>
</dbReference>
<keyword evidence="4" id="KW-0319">Glycerol metabolism</keyword>
<dbReference type="Gene3D" id="3.20.20.190">
    <property type="entry name" value="Phosphatidylinositol (PI) phosphodiesterase"/>
    <property type="match status" value="1"/>
</dbReference>
<dbReference type="PROSITE" id="PS51704">
    <property type="entry name" value="GP_PDE"/>
    <property type="match status" value="1"/>
</dbReference>
<dbReference type="GO" id="GO:0006629">
    <property type="term" value="P:lipid metabolic process"/>
    <property type="evidence" value="ECO:0007669"/>
    <property type="project" value="InterPro"/>
</dbReference>
<dbReference type="InterPro" id="IPR017946">
    <property type="entry name" value="PLC-like_Pdiesterase_TIM-brl"/>
</dbReference>
<keyword evidence="9" id="KW-1185">Reference proteome</keyword>
<name>A0A4R8VD47_9MICO</name>
<dbReference type="Proteomes" id="UP000298488">
    <property type="component" value="Unassembled WGS sequence"/>
</dbReference>
<keyword evidence="5" id="KW-0378">Hydrolase</keyword>